<protein>
    <submittedName>
        <fullName evidence="2">Protein MCM10</fullName>
    </submittedName>
</protein>
<evidence type="ECO:0000313" key="2">
    <source>
        <dbReference type="EMBL" id="KAA3487939.1"/>
    </source>
</evidence>
<dbReference type="OrthoDB" id="1936908at2759"/>
<gene>
    <name evidence="2" type="ORF">EPI10_031730</name>
</gene>
<name>A0A5B6X120_9ROSI</name>
<keyword evidence="3" id="KW-1185">Reference proteome</keyword>
<dbReference type="EMBL" id="SMMG02000001">
    <property type="protein sequence ID" value="KAA3487939.1"/>
    <property type="molecule type" value="Genomic_DNA"/>
</dbReference>
<reference evidence="2" key="1">
    <citation type="submission" date="2019-08" db="EMBL/GenBank/DDBJ databases">
        <authorList>
            <person name="Liu F."/>
        </authorList>
    </citation>
    <scope>NUCLEOTIDE SEQUENCE [LARGE SCALE GENOMIC DNA]</scope>
    <source>
        <strain evidence="2">PA1801</strain>
        <tissue evidence="2">Leaf</tissue>
    </source>
</reference>
<sequence length="171" mass="20356">MNVYRSKWIPTEQLLMMLLVILWVKKKSSRSHSPYDDKPNAQPHPPPPIPQSIVIAPQGIDLVRLTKPPVDKILKQGAKEFRANINDDPEKAGFWLENSMRVFDKLSCTLEESLKYVVSLLRDSTYRWWKTLTSVVPRERVTWEFFLEKFQKKYISQQFIDQKWKEFFELK</sequence>
<keyword evidence="1" id="KW-0732">Signal</keyword>
<comment type="caution">
    <text evidence="2">The sequence shown here is derived from an EMBL/GenBank/DDBJ whole genome shotgun (WGS) entry which is preliminary data.</text>
</comment>
<evidence type="ECO:0000256" key="1">
    <source>
        <dbReference type="SAM" id="SignalP"/>
    </source>
</evidence>
<proteinExistence type="predicted"/>
<dbReference type="AlphaFoldDB" id="A0A5B6X120"/>
<feature type="signal peptide" evidence="1">
    <location>
        <begin position="1"/>
        <end position="31"/>
    </location>
</feature>
<dbReference type="Proteomes" id="UP000325315">
    <property type="component" value="Unassembled WGS sequence"/>
</dbReference>
<organism evidence="2 3">
    <name type="scientific">Gossypium australe</name>
    <dbReference type="NCBI Taxonomy" id="47621"/>
    <lineage>
        <taxon>Eukaryota</taxon>
        <taxon>Viridiplantae</taxon>
        <taxon>Streptophyta</taxon>
        <taxon>Embryophyta</taxon>
        <taxon>Tracheophyta</taxon>
        <taxon>Spermatophyta</taxon>
        <taxon>Magnoliopsida</taxon>
        <taxon>eudicotyledons</taxon>
        <taxon>Gunneridae</taxon>
        <taxon>Pentapetalae</taxon>
        <taxon>rosids</taxon>
        <taxon>malvids</taxon>
        <taxon>Malvales</taxon>
        <taxon>Malvaceae</taxon>
        <taxon>Malvoideae</taxon>
        <taxon>Gossypium</taxon>
    </lineage>
</organism>
<accession>A0A5B6X120</accession>
<feature type="chain" id="PRO_5023032079" evidence="1">
    <location>
        <begin position="32"/>
        <end position="171"/>
    </location>
</feature>
<evidence type="ECO:0000313" key="3">
    <source>
        <dbReference type="Proteomes" id="UP000325315"/>
    </source>
</evidence>